<dbReference type="Pfam" id="PF09483">
    <property type="entry name" value="HpaP"/>
    <property type="match status" value="1"/>
</dbReference>
<evidence type="ECO:0000313" key="3">
    <source>
        <dbReference type="Proteomes" id="UP000663929"/>
    </source>
</evidence>
<keyword evidence="3" id="KW-1185">Reference proteome</keyword>
<feature type="compositionally biased region" description="Polar residues" evidence="1">
    <location>
        <begin position="161"/>
        <end position="180"/>
    </location>
</feature>
<dbReference type="Proteomes" id="UP000663929">
    <property type="component" value="Chromosome"/>
</dbReference>
<evidence type="ECO:0000256" key="1">
    <source>
        <dbReference type="SAM" id="MobiDB-lite"/>
    </source>
</evidence>
<feature type="compositionally biased region" description="Acidic residues" evidence="1">
    <location>
        <begin position="90"/>
        <end position="101"/>
    </location>
</feature>
<gene>
    <name evidence="2" type="ORF">J3U87_01530</name>
</gene>
<feature type="compositionally biased region" description="Basic and acidic residues" evidence="1">
    <location>
        <begin position="120"/>
        <end position="136"/>
    </location>
</feature>
<feature type="compositionally biased region" description="Low complexity" evidence="1">
    <location>
        <begin position="8"/>
        <end position="23"/>
    </location>
</feature>
<feature type="compositionally biased region" description="Basic and acidic residues" evidence="1">
    <location>
        <begin position="39"/>
        <end position="49"/>
    </location>
</feature>
<evidence type="ECO:0000313" key="2">
    <source>
        <dbReference type="EMBL" id="QTD51123.1"/>
    </source>
</evidence>
<organism evidence="2 3">
    <name type="scientific">Sulfidibacter corallicola</name>
    <dbReference type="NCBI Taxonomy" id="2818388"/>
    <lineage>
        <taxon>Bacteria</taxon>
        <taxon>Pseudomonadati</taxon>
        <taxon>Acidobacteriota</taxon>
        <taxon>Holophagae</taxon>
        <taxon>Acanthopleuribacterales</taxon>
        <taxon>Acanthopleuribacteraceae</taxon>
        <taxon>Sulfidibacter</taxon>
    </lineage>
</organism>
<proteinExistence type="predicted"/>
<sequence length="466" mass="48766">MIHFSNVPKSPGAGQASGSGAPAVNEPRDVHGEQSAFEDMMRREQRDERETGDDQPSPLSLFDKKSQQKVQKVKDDGQSGRDQDGQGQDEPMDGDEFDPDFPLDSLTDEQLAAFQKHKRRQEERRLEQIKTDRRQAPNEPVKGPTLVNLFRGPAIAPSEGPTVTDTGPASTSANPTGSDPSQGQALLSGLQQRPTPADGAPVAPQSLGTEGGQPTTGTGTLPTTGPGVETANTADATTQSSAGDAVLAGLGSAGATGTGKGLDTGAAAGPETTDLDARAEGEAPGLGRLGEAGDGEAGGDGDGGGSQSQPQSAGDAILNLLQANRPVSGAAGAQGPLPPAMRTIAEVADKIVDRILVSDKSLSGDGEVRLMLKDSVLPGTEVRILRHAGALQIQMVTQSTDAYRLLAEKQDNLQAFLTERLNDREVRVELNFKDQGADSGANRQGDQHSDGRSRHRRDLIEEMEEE</sequence>
<feature type="compositionally biased region" description="Polar residues" evidence="1">
    <location>
        <begin position="230"/>
        <end position="239"/>
    </location>
</feature>
<feature type="compositionally biased region" description="Basic and acidic residues" evidence="1">
    <location>
        <begin position="62"/>
        <end position="84"/>
    </location>
</feature>
<feature type="compositionally biased region" description="Low complexity" evidence="1">
    <location>
        <begin position="240"/>
        <end position="250"/>
    </location>
</feature>
<dbReference type="AlphaFoldDB" id="A0A8A4TNJ0"/>
<dbReference type="InterPro" id="IPR013390">
    <property type="entry name" value="T3SS_HpaP"/>
</dbReference>
<accession>A0A8A4TNJ0</accession>
<dbReference type="KEGG" id="scor:J3U87_01530"/>
<feature type="compositionally biased region" description="Low complexity" evidence="1">
    <location>
        <begin position="181"/>
        <end position="192"/>
    </location>
</feature>
<reference evidence="2" key="1">
    <citation type="submission" date="2021-03" db="EMBL/GenBank/DDBJ databases">
        <title>Acanthopleuribacteraceae sp. M133.</title>
        <authorList>
            <person name="Wang G."/>
        </authorList>
    </citation>
    <scope>NUCLEOTIDE SEQUENCE</scope>
    <source>
        <strain evidence="2">M133</strain>
    </source>
</reference>
<feature type="region of interest" description="Disordered" evidence="1">
    <location>
        <begin position="432"/>
        <end position="466"/>
    </location>
</feature>
<protein>
    <submittedName>
        <fullName evidence="2">Uncharacterized protein</fullName>
    </submittedName>
</protein>
<feature type="region of interest" description="Disordered" evidence="1">
    <location>
        <begin position="1"/>
        <end position="312"/>
    </location>
</feature>
<dbReference type="RefSeq" id="WP_237381256.1">
    <property type="nucleotide sequence ID" value="NZ_CP071793.1"/>
</dbReference>
<feature type="compositionally biased region" description="Low complexity" evidence="1">
    <location>
        <begin position="212"/>
        <end position="227"/>
    </location>
</feature>
<dbReference type="EMBL" id="CP071793">
    <property type="protein sequence ID" value="QTD51123.1"/>
    <property type="molecule type" value="Genomic_DNA"/>
</dbReference>
<name>A0A8A4TNJ0_SULCO</name>
<feature type="compositionally biased region" description="Gly residues" evidence="1">
    <location>
        <begin position="251"/>
        <end position="262"/>
    </location>
</feature>